<dbReference type="GeneID" id="103516893"/>
<dbReference type="InterPro" id="IPR004119">
    <property type="entry name" value="EcKL"/>
</dbReference>
<dbReference type="KEGG" id="dci:103516893"/>
<dbReference type="STRING" id="121845.A0A1S3DFR7"/>
<dbReference type="Pfam" id="PF02958">
    <property type="entry name" value="EcKL"/>
    <property type="match status" value="1"/>
</dbReference>
<keyword evidence="3" id="KW-1185">Reference proteome</keyword>
<keyword evidence="1" id="KW-0732">Signal</keyword>
<reference evidence="4 5" key="1">
    <citation type="submission" date="2025-04" db="UniProtKB">
        <authorList>
            <consortium name="RefSeq"/>
        </authorList>
    </citation>
    <scope>IDENTIFICATION</scope>
</reference>
<dbReference type="InterPro" id="IPR015897">
    <property type="entry name" value="CHK_kinase-like"/>
</dbReference>
<name>A0A1S3DFR7_DIACI</name>
<evidence type="ECO:0000313" key="4">
    <source>
        <dbReference type="RefSeq" id="XP_008480104.1"/>
    </source>
</evidence>
<evidence type="ECO:0000313" key="6">
    <source>
        <dbReference type="RefSeq" id="XP_026684969.1"/>
    </source>
</evidence>
<feature type="chain" id="PRO_5044565829" evidence="1">
    <location>
        <begin position="20"/>
        <end position="379"/>
    </location>
</feature>
<dbReference type="RefSeq" id="XP_026684970.1">
    <property type="nucleotide sequence ID" value="XM_026829169.1"/>
</dbReference>
<dbReference type="SMART" id="SM00587">
    <property type="entry name" value="CHK"/>
    <property type="match status" value="1"/>
</dbReference>
<dbReference type="RefSeq" id="XP_026684968.1">
    <property type="nucleotide sequence ID" value="XM_026829167.1"/>
</dbReference>
<sequence>MHFLVYLLMHLVTISMTDTDAVCTQAVVEKVKSLVPDIQHIESVIPGYGKGNNYMSFVYRICVRFEKSKDLQWLFVKVRPKDESQVTEWADFQIAFGNECAAYGHLKELELPMPKCILENPDIIVLEDLTNEGYTMLDKAQGFNLAQTEAVLKKMARFHSNSIRLRKENPNSFETLCSRFQSLIPNFDKMPKDSEFYDKMVESIGEVEYDEIKVLLSGYKDGKLYDNVKQFLTLNKRNEDHELLGIIHGDCWINNVMLKVSEDDQDEKKDVKGSGSKIDVKFVDLQGIDANSVLVDLVTFLVTSIDFQVLIDHYPHLLHLYHKHLNLPHLELFRKLEKYKEFALPLFLYRALPTRSVTKEEYANNFRLFARFLRKYNFL</sequence>
<dbReference type="InterPro" id="IPR011009">
    <property type="entry name" value="Kinase-like_dom_sf"/>
</dbReference>
<organism evidence="3 4">
    <name type="scientific">Diaphorina citri</name>
    <name type="common">Asian citrus psyllid</name>
    <dbReference type="NCBI Taxonomy" id="121845"/>
    <lineage>
        <taxon>Eukaryota</taxon>
        <taxon>Metazoa</taxon>
        <taxon>Ecdysozoa</taxon>
        <taxon>Arthropoda</taxon>
        <taxon>Hexapoda</taxon>
        <taxon>Insecta</taxon>
        <taxon>Pterygota</taxon>
        <taxon>Neoptera</taxon>
        <taxon>Paraneoptera</taxon>
        <taxon>Hemiptera</taxon>
        <taxon>Sternorrhyncha</taxon>
        <taxon>Psylloidea</taxon>
        <taxon>Psyllidae</taxon>
        <taxon>Diaphorininae</taxon>
        <taxon>Diaphorina</taxon>
    </lineage>
</organism>
<dbReference type="RefSeq" id="XP_008480104.1">
    <property type="nucleotide sequence ID" value="XM_008481882.3"/>
</dbReference>
<evidence type="ECO:0000313" key="5">
    <source>
        <dbReference type="RefSeq" id="XP_026684968.1"/>
    </source>
</evidence>
<evidence type="ECO:0000313" key="3">
    <source>
        <dbReference type="Proteomes" id="UP000079169"/>
    </source>
</evidence>
<proteinExistence type="predicted"/>
<dbReference type="OMA" id="NECAAYG"/>
<protein>
    <submittedName>
        <fullName evidence="4">Uncharacterized protein LOC103516893 isoform X1</fullName>
    </submittedName>
    <submittedName>
        <fullName evidence="5">Uncharacterized protein LOC103516893 isoform X2</fullName>
    </submittedName>
    <submittedName>
        <fullName evidence="6">Uncharacterized protein LOC103516893 isoform X3</fullName>
    </submittedName>
    <submittedName>
        <fullName evidence="7">Uncharacterized protein LOC103516893 isoform X4</fullName>
    </submittedName>
</protein>
<dbReference type="PaxDb" id="121845-A0A1S3DFR7"/>
<feature type="domain" description="CHK kinase-like" evidence="2">
    <location>
        <begin position="124"/>
        <end position="332"/>
    </location>
</feature>
<accession>A0A1S3DFR7</accession>
<dbReference type="PANTHER" id="PTHR11012:SF55">
    <property type="entry name" value="BHLH DOMAIN-CONTAINING PROTEIN"/>
    <property type="match status" value="1"/>
</dbReference>
<feature type="signal peptide" evidence="1">
    <location>
        <begin position="1"/>
        <end position="19"/>
    </location>
</feature>
<dbReference type="Gene3D" id="3.90.1200.10">
    <property type="match status" value="1"/>
</dbReference>
<evidence type="ECO:0000313" key="7">
    <source>
        <dbReference type="RefSeq" id="XP_026684970.1"/>
    </source>
</evidence>
<gene>
    <name evidence="4 5 6 7" type="primary">LOC103516893</name>
</gene>
<evidence type="ECO:0000259" key="2">
    <source>
        <dbReference type="SMART" id="SM00587"/>
    </source>
</evidence>
<evidence type="ECO:0000256" key="1">
    <source>
        <dbReference type="SAM" id="SignalP"/>
    </source>
</evidence>
<dbReference type="SUPFAM" id="SSF56112">
    <property type="entry name" value="Protein kinase-like (PK-like)"/>
    <property type="match status" value="1"/>
</dbReference>
<dbReference type="RefSeq" id="XP_026684969.1">
    <property type="nucleotide sequence ID" value="XM_026829168.1"/>
</dbReference>
<dbReference type="AlphaFoldDB" id="A0A1S3DFR7"/>
<dbReference type="Proteomes" id="UP000079169">
    <property type="component" value="Unplaced"/>
</dbReference>
<dbReference type="PANTHER" id="PTHR11012">
    <property type="entry name" value="PROTEIN KINASE-LIKE DOMAIN-CONTAINING"/>
    <property type="match status" value="1"/>
</dbReference>